<gene>
    <name evidence="8" type="ORF">SAMN04487967_1093</name>
</gene>
<evidence type="ECO:0000256" key="4">
    <source>
        <dbReference type="ARBA" id="ARBA00022793"/>
    </source>
</evidence>
<comment type="similarity">
    <text evidence="2">Belongs to the PdaD family.</text>
</comment>
<protein>
    <recommendedName>
        <fullName evidence="3">arginine decarboxylase</fullName>
        <ecNumber evidence="3">4.1.1.19</ecNumber>
    </recommendedName>
</protein>
<keyword evidence="9" id="KW-1185">Reference proteome</keyword>
<dbReference type="GO" id="GO:0006527">
    <property type="term" value="P:L-arginine catabolic process"/>
    <property type="evidence" value="ECO:0007669"/>
    <property type="project" value="InterPro"/>
</dbReference>
<evidence type="ECO:0000256" key="7">
    <source>
        <dbReference type="ARBA" id="ARBA00049309"/>
    </source>
</evidence>
<dbReference type="PANTHER" id="PTHR40438">
    <property type="entry name" value="PYRUVOYL-DEPENDENT ARGININE DECARBOXYLASE"/>
    <property type="match status" value="1"/>
</dbReference>
<dbReference type="EC" id="4.1.1.19" evidence="3"/>
<evidence type="ECO:0000313" key="8">
    <source>
        <dbReference type="EMBL" id="SEH13016.1"/>
    </source>
</evidence>
<evidence type="ECO:0000256" key="3">
    <source>
        <dbReference type="ARBA" id="ARBA00012426"/>
    </source>
</evidence>
<accession>A0A1H6FQ59</accession>
<evidence type="ECO:0000256" key="6">
    <source>
        <dbReference type="ARBA" id="ARBA00023317"/>
    </source>
</evidence>
<dbReference type="InterPro" id="IPR002724">
    <property type="entry name" value="Pyruvoyl-dep_arg_deCO2ase"/>
</dbReference>
<dbReference type="SUPFAM" id="SSF56271">
    <property type="entry name" value="Pyruvoyl-dependent histidine and arginine decarboxylases"/>
    <property type="match status" value="1"/>
</dbReference>
<organism evidence="8 9">
    <name type="scientific">Natronorubrum sediminis</name>
    <dbReference type="NCBI Taxonomy" id="640943"/>
    <lineage>
        <taxon>Archaea</taxon>
        <taxon>Methanobacteriati</taxon>
        <taxon>Methanobacteriota</taxon>
        <taxon>Stenosarchaea group</taxon>
        <taxon>Halobacteria</taxon>
        <taxon>Halobacteriales</taxon>
        <taxon>Natrialbaceae</taxon>
        <taxon>Natronorubrum</taxon>
    </lineage>
</organism>
<dbReference type="Gene3D" id="3.50.20.10">
    <property type="entry name" value="Pyruvoyl-Dependent Histidine Decarboxylase, subunit B"/>
    <property type="match status" value="1"/>
</dbReference>
<evidence type="ECO:0000256" key="5">
    <source>
        <dbReference type="ARBA" id="ARBA00023239"/>
    </source>
</evidence>
<comment type="cofactor">
    <cofactor evidence="1">
        <name>pyruvate</name>
        <dbReference type="ChEBI" id="CHEBI:15361"/>
    </cofactor>
</comment>
<dbReference type="SFLD" id="SFLDG01170">
    <property type="entry name" value="Pyruvoyl-dependent_arginine_de"/>
    <property type="match status" value="1"/>
</dbReference>
<dbReference type="InterPro" id="IPR016104">
    <property type="entry name" value="Pyr-dep_his/arg-deCO2ase"/>
</dbReference>
<dbReference type="RefSeq" id="WP_090505836.1">
    <property type="nucleotide sequence ID" value="NZ_FNWL01000001.1"/>
</dbReference>
<sequence>MSTIRIVWGVASAPTAMSSYDAALADAGVENYNLVSVSSVIPADTHVEAVGTAPDLGPAGERLTVVEARATVAGPGRASAALAWSQSVENGPGLFYETSGETDSEDVERRVLEGLAAGQELRDWEFADTQVATESIQAKPGEHTTALVLAVYGESEPIC</sequence>
<keyword evidence="4" id="KW-0210">Decarboxylase</keyword>
<keyword evidence="5" id="KW-0456">Lyase</keyword>
<proteinExistence type="inferred from homology"/>
<dbReference type="Proteomes" id="UP000199112">
    <property type="component" value="Unassembled WGS sequence"/>
</dbReference>
<dbReference type="AlphaFoldDB" id="A0A1H6FQ59"/>
<comment type="catalytic activity">
    <reaction evidence="7">
        <text>L-arginine + H(+) = agmatine + CO2</text>
        <dbReference type="Rhea" id="RHEA:17641"/>
        <dbReference type="ChEBI" id="CHEBI:15378"/>
        <dbReference type="ChEBI" id="CHEBI:16526"/>
        <dbReference type="ChEBI" id="CHEBI:32682"/>
        <dbReference type="ChEBI" id="CHEBI:58145"/>
        <dbReference type="EC" id="4.1.1.19"/>
    </reaction>
</comment>
<dbReference type="OrthoDB" id="30748at2157"/>
<reference evidence="9" key="1">
    <citation type="submission" date="2016-10" db="EMBL/GenBank/DDBJ databases">
        <authorList>
            <person name="Varghese N."/>
            <person name="Submissions S."/>
        </authorList>
    </citation>
    <scope>NUCLEOTIDE SEQUENCE [LARGE SCALE GENOMIC DNA]</scope>
    <source>
        <strain evidence="9">CGMCC 1.8981</strain>
    </source>
</reference>
<dbReference type="InterPro" id="IPR016105">
    <property type="entry name" value="Pyr-dep_his/arg-deCO2ase_sand"/>
</dbReference>
<evidence type="ECO:0000256" key="1">
    <source>
        <dbReference type="ARBA" id="ARBA00001928"/>
    </source>
</evidence>
<dbReference type="PIRSF" id="PIRSF005216">
    <property type="entry name" value="Pyruvoyl-dep_arg_deCO2ase"/>
    <property type="match status" value="1"/>
</dbReference>
<evidence type="ECO:0000256" key="2">
    <source>
        <dbReference type="ARBA" id="ARBA00007412"/>
    </source>
</evidence>
<evidence type="ECO:0000313" key="9">
    <source>
        <dbReference type="Proteomes" id="UP000199112"/>
    </source>
</evidence>
<dbReference type="EMBL" id="FNWL01000001">
    <property type="protein sequence ID" value="SEH13016.1"/>
    <property type="molecule type" value="Genomic_DNA"/>
</dbReference>
<dbReference type="SFLD" id="SFLDS00055">
    <property type="entry name" value="Pyruvoyl-Dependent_Histidine/A"/>
    <property type="match status" value="1"/>
</dbReference>
<dbReference type="GO" id="GO:0008792">
    <property type="term" value="F:arginine decarboxylase activity"/>
    <property type="evidence" value="ECO:0007669"/>
    <property type="project" value="UniProtKB-EC"/>
</dbReference>
<dbReference type="Pfam" id="PF01862">
    <property type="entry name" value="PvlArgDC"/>
    <property type="match status" value="1"/>
</dbReference>
<dbReference type="PANTHER" id="PTHR40438:SF1">
    <property type="entry name" value="PYRUVOYL-DEPENDENT ARGININE DECARBOXYLASE"/>
    <property type="match status" value="1"/>
</dbReference>
<keyword evidence="6" id="KW-0670">Pyruvate</keyword>
<name>A0A1H6FQ59_9EURY</name>